<dbReference type="Gene3D" id="3.30.429.10">
    <property type="entry name" value="Macrophage Migration Inhibitory Factor"/>
    <property type="match status" value="1"/>
</dbReference>
<dbReference type="RefSeq" id="WP_033102072.1">
    <property type="nucleotide sequence ID" value="NZ_JACEIP010000039.1"/>
</dbReference>
<proteinExistence type="predicted"/>
<protein>
    <submittedName>
        <fullName evidence="1">DUF1904 family protein</fullName>
    </submittedName>
</protein>
<dbReference type="OrthoDB" id="5397257at2"/>
<accession>A0A7W1XD90</accession>
<dbReference type="InterPro" id="IPR014347">
    <property type="entry name" value="Tautomerase/MIF_sf"/>
</dbReference>
<dbReference type="Pfam" id="PF08921">
    <property type="entry name" value="DUF1904"/>
    <property type="match status" value="1"/>
</dbReference>
<dbReference type="SUPFAM" id="SSF55331">
    <property type="entry name" value="Tautomerase/MIF"/>
    <property type="match status" value="1"/>
</dbReference>
<gene>
    <name evidence="1" type="ORF">H1164_16355</name>
</gene>
<keyword evidence="2" id="KW-1185">Reference proteome</keyword>
<reference evidence="1 2" key="1">
    <citation type="submission" date="2020-07" db="EMBL/GenBank/DDBJ databases">
        <authorList>
            <person name="Feng H."/>
        </authorList>
    </citation>
    <scope>NUCLEOTIDE SEQUENCE [LARGE SCALE GENOMIC DNA]</scope>
    <source>
        <strain evidence="2">s-11</strain>
    </source>
</reference>
<evidence type="ECO:0000313" key="1">
    <source>
        <dbReference type="EMBL" id="MBA4544418.1"/>
    </source>
</evidence>
<dbReference type="InterPro" id="IPR015017">
    <property type="entry name" value="DUF1904"/>
</dbReference>
<dbReference type="AlphaFoldDB" id="A0A7W1XD90"/>
<sequence length="116" mass="13488">MPFLRFKGFDKQLVQKISPAVVKNFARIAEIPEEIVKIELLQIDSIQNSPPSLEIMMFEREKEKHDAIARSLYQCLSEAGYENTHIFFILLTPSLYYKNGQPLKEIPKMKQPIPHT</sequence>
<name>A0A7W1XD90_9BACL</name>
<organism evidence="1 2">
    <name type="scientific">Thermoactinomyces daqus</name>
    <dbReference type="NCBI Taxonomy" id="1329516"/>
    <lineage>
        <taxon>Bacteria</taxon>
        <taxon>Bacillati</taxon>
        <taxon>Bacillota</taxon>
        <taxon>Bacilli</taxon>
        <taxon>Bacillales</taxon>
        <taxon>Thermoactinomycetaceae</taxon>
        <taxon>Thermoactinomyces</taxon>
    </lineage>
</organism>
<dbReference type="EMBL" id="JACEIP010000039">
    <property type="protein sequence ID" value="MBA4544418.1"/>
    <property type="molecule type" value="Genomic_DNA"/>
</dbReference>
<dbReference type="Proteomes" id="UP000530514">
    <property type="component" value="Unassembled WGS sequence"/>
</dbReference>
<evidence type="ECO:0000313" key="2">
    <source>
        <dbReference type="Proteomes" id="UP000530514"/>
    </source>
</evidence>
<comment type="caution">
    <text evidence="1">The sequence shown here is derived from an EMBL/GenBank/DDBJ whole genome shotgun (WGS) entry which is preliminary data.</text>
</comment>